<proteinExistence type="predicted"/>
<evidence type="ECO:0000313" key="2">
    <source>
        <dbReference type="EMBL" id="MEG3435738.1"/>
    </source>
</evidence>
<dbReference type="RefSeq" id="WP_332863190.1">
    <property type="nucleotide sequence ID" value="NZ_JBAFSM010000002.1"/>
</dbReference>
<feature type="domain" description="HEPN" evidence="1">
    <location>
        <begin position="198"/>
        <end position="277"/>
    </location>
</feature>
<comment type="caution">
    <text evidence="2">The sequence shown here is derived from an EMBL/GenBank/DDBJ whole genome shotgun (WGS) entry which is preliminary data.</text>
</comment>
<evidence type="ECO:0000259" key="1">
    <source>
        <dbReference type="Pfam" id="PF05168"/>
    </source>
</evidence>
<dbReference type="AlphaFoldDB" id="A0AAW9QQL3"/>
<sequence length="341" mass="38699">MTTNDREEKSQDFRPPLVISSEEEFLLLMEDIDREMANEGISITARPFMAGLKITKRYDIVLNALPPRRPHQHGCFDPLEISIRVHNWIERRYGDRLKVPFRIGQVVCPLRGDLFVINCPTIYGAVHFICEPQNLGKQYENIGINQPPISNIINFVEDLTLDFASSLSTEEFIKIYVAFMSGMGAYLSLKAIQDIDYINEANGDFNAAVFHLMEHRSQPGLSKWSSLQAVEKLLKSYIALQGGSIKRTHSLRELSNQAKNLGLPEIPQQYIEDIQCLAGVRYGEITVLINDAVKAHLLSLEICEVVAQCIGKNLNRDMPVVPELEFDGMPLHEFLQEHAKF</sequence>
<dbReference type="Pfam" id="PF05168">
    <property type="entry name" value="HEPN"/>
    <property type="match status" value="1"/>
</dbReference>
<reference evidence="2 3" key="1">
    <citation type="submission" date="2024-01" db="EMBL/GenBank/DDBJ databases">
        <title>Genomic insights into the taxonomy and metabolism of the cyanobacterium Pannus brasiliensis CCIBt3594.</title>
        <authorList>
            <person name="Machado M."/>
            <person name="Botero N.B."/>
            <person name="Andreote A.P.D."/>
            <person name="Feitosa A.M.T."/>
            <person name="Popin R."/>
            <person name="Sivonen K."/>
            <person name="Fiore M.F."/>
        </authorList>
    </citation>
    <scope>NUCLEOTIDE SEQUENCE [LARGE SCALE GENOMIC DNA]</scope>
    <source>
        <strain evidence="2 3">CCIBt3594</strain>
    </source>
</reference>
<name>A0AAW9QQL3_9CHRO</name>
<dbReference type="SUPFAM" id="SSF81593">
    <property type="entry name" value="Nucleotidyltransferase substrate binding subunit/domain"/>
    <property type="match status" value="1"/>
</dbReference>
<dbReference type="EMBL" id="JBAFSM010000002">
    <property type="protein sequence ID" value="MEG3435738.1"/>
    <property type="molecule type" value="Genomic_DNA"/>
</dbReference>
<dbReference type="InterPro" id="IPR007842">
    <property type="entry name" value="HEPN_dom"/>
</dbReference>
<dbReference type="Proteomes" id="UP001328733">
    <property type="component" value="Unassembled WGS sequence"/>
</dbReference>
<organism evidence="2 3">
    <name type="scientific">Pannus brasiliensis CCIBt3594</name>
    <dbReference type="NCBI Taxonomy" id="1427578"/>
    <lineage>
        <taxon>Bacteria</taxon>
        <taxon>Bacillati</taxon>
        <taxon>Cyanobacteriota</taxon>
        <taxon>Cyanophyceae</taxon>
        <taxon>Oscillatoriophycideae</taxon>
        <taxon>Chroococcales</taxon>
        <taxon>Microcystaceae</taxon>
        <taxon>Pannus</taxon>
    </lineage>
</organism>
<accession>A0AAW9QQL3</accession>
<keyword evidence="3" id="KW-1185">Reference proteome</keyword>
<protein>
    <submittedName>
        <fullName evidence="2">HEPN domain-containing protein</fullName>
    </submittedName>
</protein>
<evidence type="ECO:0000313" key="3">
    <source>
        <dbReference type="Proteomes" id="UP001328733"/>
    </source>
</evidence>
<dbReference type="Gene3D" id="1.20.120.330">
    <property type="entry name" value="Nucleotidyltransferases domain 2"/>
    <property type="match status" value="1"/>
</dbReference>
<gene>
    <name evidence="2" type="ORF">V0288_01280</name>
</gene>